<accession>A0A653E845</accession>
<dbReference type="Pfam" id="PF02384">
    <property type="entry name" value="N6_Mtase"/>
    <property type="match status" value="1"/>
</dbReference>
<name>A0A653E845_9PSED</name>
<proteinExistence type="inferred from homology"/>
<dbReference type="Gene3D" id="3.40.50.150">
    <property type="entry name" value="Vaccinia Virus protein VP39"/>
    <property type="match status" value="1"/>
</dbReference>
<dbReference type="InterPro" id="IPR029063">
    <property type="entry name" value="SAM-dependent_MTases_sf"/>
</dbReference>
<organism evidence="3">
    <name type="scientific">Pseudomonas marincola</name>
    <dbReference type="NCBI Taxonomy" id="437900"/>
    <lineage>
        <taxon>Bacteria</taxon>
        <taxon>Pseudomonadati</taxon>
        <taxon>Pseudomonadota</taxon>
        <taxon>Gammaproteobacteria</taxon>
        <taxon>Pseudomonadales</taxon>
        <taxon>Pseudomonadaceae</taxon>
        <taxon>Pseudomonas</taxon>
    </lineage>
</organism>
<dbReference type="GO" id="GO:0003677">
    <property type="term" value="F:DNA binding"/>
    <property type="evidence" value="ECO:0007669"/>
    <property type="project" value="InterPro"/>
</dbReference>
<feature type="domain" description="DNA methylase adenine-specific" evidence="2">
    <location>
        <begin position="110"/>
        <end position="216"/>
    </location>
</feature>
<gene>
    <name evidence="3" type="ORF">PMYSY11_3142</name>
</gene>
<dbReference type="SUPFAM" id="SSF53335">
    <property type="entry name" value="S-adenosyl-L-methionine-dependent methyltransferases"/>
    <property type="match status" value="1"/>
</dbReference>
<protein>
    <recommendedName>
        <fullName evidence="2">DNA methylase adenine-specific domain-containing protein</fullName>
    </recommendedName>
</protein>
<evidence type="ECO:0000256" key="1">
    <source>
        <dbReference type="ARBA" id="ARBA00006594"/>
    </source>
</evidence>
<sequence>MNAAAKGIKIVNPAAHRATIIKLLNANAYQHNLYDVFRDFCELAALAISNSIDLMQREVREARYMSIVKRYTKDEVNRFPQILAELVVTLELEPGDVLGQVFSELELGNSARGQFFTPYCVSQAIAKLQVGDGADMREIIKQRGFVTVSEPTVGAGAMVVAMADAMQAIGINYQQHMHVTAQDIDQRAVHMAYLQFSLLGIPAIVILGNTLMVEERERWITPAHALGMWPQKLARGYALGSAMDVPPSAEITEPAGPHLVALPRQDFPPPQSQAAEVQLDLF</sequence>
<dbReference type="InterPro" id="IPR003356">
    <property type="entry name" value="DNA_methylase_A-5"/>
</dbReference>
<dbReference type="EMBL" id="LR215729">
    <property type="protein sequence ID" value="VEV98186.1"/>
    <property type="molecule type" value="Genomic_DNA"/>
</dbReference>
<comment type="similarity">
    <text evidence="1">Belongs to the N(4)/N(6)-methyltransferase family.</text>
</comment>
<evidence type="ECO:0000259" key="2">
    <source>
        <dbReference type="Pfam" id="PF02384"/>
    </source>
</evidence>
<dbReference type="AlphaFoldDB" id="A0A653E845"/>
<evidence type="ECO:0000313" key="3">
    <source>
        <dbReference type="EMBL" id="VEV98186.1"/>
    </source>
</evidence>
<dbReference type="GO" id="GO:0008170">
    <property type="term" value="F:N-methyltransferase activity"/>
    <property type="evidence" value="ECO:0007669"/>
    <property type="project" value="InterPro"/>
</dbReference>
<reference evidence="3" key="1">
    <citation type="submission" date="2019-02" db="EMBL/GenBank/DDBJ databases">
        <authorList>
            <consortium name="Genoscope - CEA"/>
            <person name="William W."/>
        </authorList>
    </citation>
    <scope>NUCLEOTIDE SEQUENCE [LARGE SCALE GENOMIC DNA]</scope>
    <source>
        <strain evidence="3">YSy11</strain>
    </source>
</reference>
<dbReference type="RefSeq" id="WP_150548757.1">
    <property type="nucleotide sequence ID" value="NZ_LR215729.2"/>
</dbReference>